<dbReference type="Proteomes" id="UP000830671">
    <property type="component" value="Chromosome 1"/>
</dbReference>
<evidence type="ECO:0000256" key="1">
    <source>
        <dbReference type="SAM" id="MobiDB-lite"/>
    </source>
</evidence>
<feature type="region of interest" description="Disordered" evidence="1">
    <location>
        <begin position="271"/>
        <end position="321"/>
    </location>
</feature>
<proteinExistence type="predicted"/>
<organism evidence="2 3">
    <name type="scientific">Colletotrichum lupini</name>
    <dbReference type="NCBI Taxonomy" id="145971"/>
    <lineage>
        <taxon>Eukaryota</taxon>
        <taxon>Fungi</taxon>
        <taxon>Dikarya</taxon>
        <taxon>Ascomycota</taxon>
        <taxon>Pezizomycotina</taxon>
        <taxon>Sordariomycetes</taxon>
        <taxon>Hypocreomycetidae</taxon>
        <taxon>Glomerellales</taxon>
        <taxon>Glomerellaceae</taxon>
        <taxon>Colletotrichum</taxon>
        <taxon>Colletotrichum acutatum species complex</taxon>
    </lineage>
</organism>
<dbReference type="AlphaFoldDB" id="A0A9Q8SAD7"/>
<dbReference type="GeneID" id="73334326"/>
<dbReference type="KEGG" id="clup:CLUP02_00264"/>
<reference evidence="2" key="1">
    <citation type="journal article" date="2021" name="Mol. Plant Microbe Interact.">
        <title>Complete Genome Sequence of the Plant-Pathogenic Fungus Colletotrichum lupini.</title>
        <authorList>
            <person name="Baroncelli R."/>
            <person name="Pensec F."/>
            <person name="Da Lio D."/>
            <person name="Boufleur T."/>
            <person name="Vicente I."/>
            <person name="Sarrocco S."/>
            <person name="Picot A."/>
            <person name="Baraldi E."/>
            <person name="Sukno S."/>
            <person name="Thon M."/>
            <person name="Le Floch G."/>
        </authorList>
    </citation>
    <scope>NUCLEOTIDE SEQUENCE</scope>
    <source>
        <strain evidence="2">IMI 504893</strain>
    </source>
</reference>
<keyword evidence="3" id="KW-1185">Reference proteome</keyword>
<sequence>MGWDDILAPRSRQQICTMSFQAGLVKLGGAKQPRDLRDRRQGPRVVAVEGDESGEVEREKLETKKSGDVGSWSRSFLLRIETNMQVVPSAQLSPSKLCPSLSEVVPKYRKSREVSPSVGGPREAVRGEGESQQLALDYATATTRCYFAQNSVTAPNSWQKDSSLPVAVHPRGSWSCTSCTNVPVSRNSDLSLIILTYSHPATCFWSPLSFFPPRLQARLQMTFDSLDSACRLRMPPSLALLPPDSLNINTSCAIITTLLAERVLFVSPSQSQRSSPFNMCALKGAGPPGSLQELTDDDNQRNKGPLLQPGSLPPDFAERRA</sequence>
<dbReference type="RefSeq" id="XP_049135273.1">
    <property type="nucleotide sequence ID" value="XM_049279316.1"/>
</dbReference>
<feature type="compositionally biased region" description="Basic and acidic residues" evidence="1">
    <location>
        <begin position="55"/>
        <end position="64"/>
    </location>
</feature>
<evidence type="ECO:0000313" key="3">
    <source>
        <dbReference type="Proteomes" id="UP000830671"/>
    </source>
</evidence>
<gene>
    <name evidence="2" type="ORF">CLUP02_00264</name>
</gene>
<dbReference type="EMBL" id="CP019471">
    <property type="protein sequence ID" value="UQC73619.1"/>
    <property type="molecule type" value="Genomic_DNA"/>
</dbReference>
<feature type="compositionally biased region" description="Basic and acidic residues" evidence="1">
    <location>
        <begin position="32"/>
        <end position="41"/>
    </location>
</feature>
<protein>
    <submittedName>
        <fullName evidence="2">Uncharacterized protein</fullName>
    </submittedName>
</protein>
<feature type="region of interest" description="Disordered" evidence="1">
    <location>
        <begin position="27"/>
        <end position="64"/>
    </location>
</feature>
<evidence type="ECO:0000313" key="2">
    <source>
        <dbReference type="EMBL" id="UQC73619.1"/>
    </source>
</evidence>
<name>A0A9Q8SAD7_9PEZI</name>
<accession>A0A9Q8SAD7</accession>